<organism evidence="9 10">
    <name type="scientific">Aliidongia dinghuensis</name>
    <dbReference type="NCBI Taxonomy" id="1867774"/>
    <lineage>
        <taxon>Bacteria</taxon>
        <taxon>Pseudomonadati</taxon>
        <taxon>Pseudomonadota</taxon>
        <taxon>Alphaproteobacteria</taxon>
        <taxon>Rhodospirillales</taxon>
        <taxon>Dongiaceae</taxon>
        <taxon>Aliidongia</taxon>
    </lineage>
</organism>
<evidence type="ECO:0000256" key="2">
    <source>
        <dbReference type="ARBA" id="ARBA00006156"/>
    </source>
</evidence>
<reference evidence="9" key="1">
    <citation type="journal article" date="2014" name="Int. J. Syst. Evol. Microbiol.">
        <title>Complete genome sequence of Corynebacterium casei LMG S-19264T (=DSM 44701T), isolated from a smear-ripened cheese.</title>
        <authorList>
            <consortium name="US DOE Joint Genome Institute (JGI-PGF)"/>
            <person name="Walter F."/>
            <person name="Albersmeier A."/>
            <person name="Kalinowski J."/>
            <person name="Ruckert C."/>
        </authorList>
    </citation>
    <scope>NUCLEOTIDE SEQUENCE</scope>
    <source>
        <strain evidence="9">CGMCC 1.15725</strain>
    </source>
</reference>
<evidence type="ECO:0000256" key="8">
    <source>
        <dbReference type="SAM" id="Phobius"/>
    </source>
</evidence>
<dbReference type="AlphaFoldDB" id="A0A8J2YQL0"/>
<dbReference type="InterPro" id="IPR006306">
    <property type="entry name" value="T3SS_HrpO"/>
</dbReference>
<proteinExistence type="inferred from homology"/>
<keyword evidence="7 8" id="KW-0472">Membrane</keyword>
<keyword evidence="6" id="KW-0843">Virulence</keyword>
<dbReference type="EMBL" id="BMJQ01000002">
    <property type="protein sequence ID" value="GGF05320.1"/>
    <property type="molecule type" value="Genomic_DNA"/>
</dbReference>
<comment type="caution">
    <text evidence="9">The sequence shown here is derived from an EMBL/GenBank/DDBJ whole genome shotgun (WGS) entry which is preliminary data.</text>
</comment>
<keyword evidence="4 8" id="KW-0812">Transmembrane</keyword>
<dbReference type="PANTHER" id="PTHR34040:SF7">
    <property type="entry name" value="SURFACE PRESENTATION OF ANTIGENS PROTEIN SPAQ"/>
    <property type="match status" value="1"/>
</dbReference>
<comment type="similarity">
    <text evidence="2">Belongs to the FliQ/MopD/SpaQ family.</text>
</comment>
<evidence type="ECO:0000313" key="10">
    <source>
        <dbReference type="Proteomes" id="UP000646365"/>
    </source>
</evidence>
<gene>
    <name evidence="9" type="primary">rhcS</name>
    <name evidence="9" type="ORF">GCM10011611_08520</name>
</gene>
<dbReference type="GO" id="GO:0009306">
    <property type="term" value="P:protein secretion"/>
    <property type="evidence" value="ECO:0007669"/>
    <property type="project" value="InterPro"/>
</dbReference>
<protein>
    <submittedName>
        <fullName evidence="9">Translocation protein</fullName>
    </submittedName>
</protein>
<dbReference type="Proteomes" id="UP000646365">
    <property type="component" value="Unassembled WGS sequence"/>
</dbReference>
<feature type="transmembrane region" description="Helical" evidence="8">
    <location>
        <begin position="52"/>
        <end position="70"/>
    </location>
</feature>
<dbReference type="GO" id="GO:0005886">
    <property type="term" value="C:plasma membrane"/>
    <property type="evidence" value="ECO:0007669"/>
    <property type="project" value="UniProtKB-SubCell"/>
</dbReference>
<dbReference type="PRINTS" id="PR00952">
    <property type="entry name" value="TYPE3IMQPROT"/>
</dbReference>
<dbReference type="NCBIfam" id="TIGR01403">
    <property type="entry name" value="fliQ_rel_III"/>
    <property type="match status" value="1"/>
</dbReference>
<keyword evidence="3" id="KW-1003">Cell membrane</keyword>
<evidence type="ECO:0000256" key="1">
    <source>
        <dbReference type="ARBA" id="ARBA00004651"/>
    </source>
</evidence>
<dbReference type="PIRSF" id="PIRSF004669">
    <property type="entry name" value="FliQ"/>
    <property type="match status" value="1"/>
</dbReference>
<dbReference type="Pfam" id="PF01313">
    <property type="entry name" value="Bac_export_3"/>
    <property type="match status" value="1"/>
</dbReference>
<keyword evidence="5 8" id="KW-1133">Transmembrane helix</keyword>
<dbReference type="InterPro" id="IPR002191">
    <property type="entry name" value="Bac_export_3"/>
</dbReference>
<comment type="subcellular location">
    <subcellularLocation>
        <location evidence="1">Cell membrane</location>
        <topology evidence="1">Multi-pass membrane protein</topology>
    </subcellularLocation>
</comment>
<evidence type="ECO:0000256" key="7">
    <source>
        <dbReference type="ARBA" id="ARBA00023136"/>
    </source>
</evidence>
<name>A0A8J2YQL0_9PROT</name>
<evidence type="ECO:0000256" key="4">
    <source>
        <dbReference type="ARBA" id="ARBA00022692"/>
    </source>
</evidence>
<reference evidence="9" key="2">
    <citation type="submission" date="2020-09" db="EMBL/GenBank/DDBJ databases">
        <authorList>
            <person name="Sun Q."/>
            <person name="Zhou Y."/>
        </authorList>
    </citation>
    <scope>NUCLEOTIDE SEQUENCE</scope>
    <source>
        <strain evidence="9">CGMCC 1.15725</strain>
    </source>
</reference>
<evidence type="ECO:0000256" key="5">
    <source>
        <dbReference type="ARBA" id="ARBA00022989"/>
    </source>
</evidence>
<dbReference type="RefSeq" id="WP_189042860.1">
    <property type="nucleotide sequence ID" value="NZ_BMJQ01000002.1"/>
</dbReference>
<accession>A0A8J2YQL0</accession>
<feature type="transmembrane region" description="Helical" evidence="8">
    <location>
        <begin position="12"/>
        <end position="40"/>
    </location>
</feature>
<evidence type="ECO:0000313" key="9">
    <source>
        <dbReference type="EMBL" id="GGF05320.1"/>
    </source>
</evidence>
<evidence type="ECO:0000256" key="3">
    <source>
        <dbReference type="ARBA" id="ARBA00022475"/>
    </source>
</evidence>
<evidence type="ECO:0000256" key="6">
    <source>
        <dbReference type="ARBA" id="ARBA00023026"/>
    </source>
</evidence>
<sequence length="89" mass="9591">MNEPQIIEHASNILMLVLLLSLPALAISVVVGLIVGLLQAVTQIQDQTLPQAIKLVCVLVLLIAAGPWMLGPLVEQARQVFDAFPTLVR</sequence>
<dbReference type="PANTHER" id="PTHR34040">
    <property type="entry name" value="FLAGELLAR BIOSYNTHETIC PROTEIN FLIQ"/>
    <property type="match status" value="1"/>
</dbReference>
<keyword evidence="10" id="KW-1185">Reference proteome</keyword>